<keyword evidence="9" id="KW-1185">Reference proteome</keyword>
<evidence type="ECO:0000256" key="1">
    <source>
        <dbReference type="ARBA" id="ARBA00007039"/>
    </source>
</evidence>
<keyword evidence="3" id="KW-0378">Hydrolase</keyword>
<name>A0ABR2YUB8_9CHLO</name>
<dbReference type="PROSITE" id="PS00382">
    <property type="entry name" value="CLP_PROTEASE_HIS"/>
    <property type="match status" value="1"/>
</dbReference>
<dbReference type="Proteomes" id="UP001491310">
    <property type="component" value="Unassembled WGS sequence"/>
</dbReference>
<keyword evidence="4" id="KW-0720">Serine protease</keyword>
<dbReference type="HAMAP" id="MF_00444">
    <property type="entry name" value="ClpP"/>
    <property type="match status" value="1"/>
</dbReference>
<dbReference type="InterPro" id="IPR033135">
    <property type="entry name" value="ClpP_His_AS"/>
</dbReference>
<keyword evidence="2" id="KW-0645">Protease</keyword>
<dbReference type="Gene3D" id="3.90.226.10">
    <property type="entry name" value="2-enoyl-CoA Hydratase, Chain A, domain 1"/>
    <property type="match status" value="1"/>
</dbReference>
<dbReference type="SUPFAM" id="SSF52096">
    <property type="entry name" value="ClpP/crotonase"/>
    <property type="match status" value="1"/>
</dbReference>
<dbReference type="InterPro" id="IPR029045">
    <property type="entry name" value="ClpP/crotonase-like_dom_sf"/>
</dbReference>
<evidence type="ECO:0000256" key="2">
    <source>
        <dbReference type="ARBA" id="ARBA00022670"/>
    </source>
</evidence>
<dbReference type="EMBL" id="JALJOT010000005">
    <property type="protein sequence ID" value="KAK9915472.1"/>
    <property type="molecule type" value="Genomic_DNA"/>
</dbReference>
<organism evidence="8 9">
    <name type="scientific">Coccomyxa subellipsoidea</name>
    <dbReference type="NCBI Taxonomy" id="248742"/>
    <lineage>
        <taxon>Eukaryota</taxon>
        <taxon>Viridiplantae</taxon>
        <taxon>Chlorophyta</taxon>
        <taxon>core chlorophytes</taxon>
        <taxon>Trebouxiophyceae</taxon>
        <taxon>Trebouxiophyceae incertae sedis</taxon>
        <taxon>Coccomyxaceae</taxon>
        <taxon>Coccomyxa</taxon>
    </lineage>
</organism>
<dbReference type="CDD" id="cd07017">
    <property type="entry name" value="S14_ClpP_2"/>
    <property type="match status" value="1"/>
</dbReference>
<evidence type="ECO:0000256" key="5">
    <source>
        <dbReference type="ARBA" id="ARBA00034021"/>
    </source>
</evidence>
<dbReference type="Pfam" id="PF00574">
    <property type="entry name" value="CLP_protease"/>
    <property type="match status" value="1"/>
</dbReference>
<dbReference type="InterPro" id="IPR023562">
    <property type="entry name" value="ClpP/TepA"/>
</dbReference>
<dbReference type="PRINTS" id="PR00127">
    <property type="entry name" value="CLPPROTEASEP"/>
</dbReference>
<feature type="active site" evidence="6">
    <location>
        <position position="160"/>
    </location>
</feature>
<comment type="caution">
    <text evidence="8">The sequence shown here is derived from an EMBL/GenBank/DDBJ whole genome shotgun (WGS) entry which is preliminary data.</text>
</comment>
<dbReference type="PANTHER" id="PTHR10381">
    <property type="entry name" value="ATP-DEPENDENT CLP PROTEASE PROTEOLYTIC SUBUNIT"/>
    <property type="match status" value="1"/>
</dbReference>
<gene>
    <name evidence="8" type="ORF">WJX75_009707</name>
</gene>
<reference evidence="8 9" key="1">
    <citation type="journal article" date="2024" name="Nat. Commun.">
        <title>Phylogenomics reveals the evolutionary origins of lichenization in chlorophyte algae.</title>
        <authorList>
            <person name="Puginier C."/>
            <person name="Libourel C."/>
            <person name="Otte J."/>
            <person name="Skaloud P."/>
            <person name="Haon M."/>
            <person name="Grisel S."/>
            <person name="Petersen M."/>
            <person name="Berrin J.G."/>
            <person name="Delaux P.M."/>
            <person name="Dal Grande F."/>
            <person name="Keller J."/>
        </authorList>
    </citation>
    <scope>NUCLEOTIDE SEQUENCE [LARGE SCALE GENOMIC DNA]</scope>
    <source>
        <strain evidence="8 9">SAG 216-7</strain>
    </source>
</reference>
<protein>
    <recommendedName>
        <fullName evidence="7">ATP-dependent Clp protease proteolytic subunit</fullName>
    </recommendedName>
</protein>
<accession>A0ABR2YUB8</accession>
<evidence type="ECO:0000313" key="8">
    <source>
        <dbReference type="EMBL" id="KAK9915472.1"/>
    </source>
</evidence>
<evidence type="ECO:0000256" key="7">
    <source>
        <dbReference type="RuleBase" id="RU003567"/>
    </source>
</evidence>
<dbReference type="PANTHER" id="PTHR10381:SF11">
    <property type="entry name" value="ATP-DEPENDENT CLP PROTEASE PROTEOLYTIC SUBUNIT, MITOCHONDRIAL"/>
    <property type="match status" value="1"/>
</dbReference>
<comment type="similarity">
    <text evidence="1 7">Belongs to the peptidase S14 family.</text>
</comment>
<proteinExistence type="inferred from homology"/>
<evidence type="ECO:0000256" key="3">
    <source>
        <dbReference type="ARBA" id="ARBA00022801"/>
    </source>
</evidence>
<evidence type="ECO:0000256" key="4">
    <source>
        <dbReference type="ARBA" id="ARBA00022825"/>
    </source>
</evidence>
<dbReference type="InterPro" id="IPR001907">
    <property type="entry name" value="ClpP"/>
</dbReference>
<comment type="catalytic activity">
    <reaction evidence="5 6">
        <text>Hydrolysis of proteins to small peptides in the presence of ATP and magnesium. alpha-casein is the usual test substrate. In the absence of ATP, only oligopeptides shorter than five residues are hydrolyzed (such as succinyl-Leu-Tyr-|-NHMec, and Leu-Tyr-Leu-|-Tyr-Trp, in which cleavage of the -Tyr-|-Leu- and -Tyr-|-Trp bonds also occurs).</text>
        <dbReference type="EC" id="3.4.21.92"/>
    </reaction>
</comment>
<evidence type="ECO:0000256" key="6">
    <source>
        <dbReference type="PROSITE-ProRule" id="PRU10086"/>
    </source>
</evidence>
<sequence>MYSPSRGVDEGYPICFASDREEKASRKSLLIAQARRRDPIVTPFISLGEHPEDNTDLYGYLLRNRVIFIGSRINDEVATQIVASLLALETLSDSEDIKLYINSPGGQAYSVIAILDTIEAIKPDVVTIALGQCASTATLLLAAGTKGKRFSMPNARIMMHQPSGGAMGSADEVNIQASELNRTMKVVHRFYQRFTGLPLDRVEEETDRDNFMNPKQAMELGLIDDLILSAELPALATALA</sequence>
<evidence type="ECO:0000313" key="9">
    <source>
        <dbReference type="Proteomes" id="UP001491310"/>
    </source>
</evidence>